<feature type="region of interest" description="Disordered" evidence="1">
    <location>
        <begin position="1"/>
        <end position="36"/>
    </location>
</feature>
<dbReference type="Gene3D" id="3.30.160.170">
    <property type="entry name" value="FlaG-like"/>
    <property type="match status" value="1"/>
</dbReference>
<dbReference type="InterPro" id="IPR035924">
    <property type="entry name" value="FlaG-like_sf"/>
</dbReference>
<keyword evidence="3" id="KW-1185">Reference proteome</keyword>
<evidence type="ECO:0000313" key="3">
    <source>
        <dbReference type="Proteomes" id="UP001250932"/>
    </source>
</evidence>
<protein>
    <submittedName>
        <fullName evidence="2">Flagellar protein FlaG</fullName>
    </submittedName>
</protein>
<dbReference type="EMBL" id="JAQOUE010000001">
    <property type="protein sequence ID" value="MDT7041836.1"/>
    <property type="molecule type" value="Genomic_DNA"/>
</dbReference>
<dbReference type="PANTHER" id="PTHR37166">
    <property type="entry name" value="PROTEIN FLAG"/>
    <property type="match status" value="1"/>
</dbReference>
<dbReference type="SUPFAM" id="SSF160214">
    <property type="entry name" value="FlaG-like"/>
    <property type="match status" value="1"/>
</dbReference>
<evidence type="ECO:0000256" key="1">
    <source>
        <dbReference type="SAM" id="MobiDB-lite"/>
    </source>
</evidence>
<dbReference type="InterPro" id="IPR005186">
    <property type="entry name" value="FlaG"/>
</dbReference>
<organism evidence="2 3">
    <name type="scientific">Candidatus Nitronereus thalassa</name>
    <dbReference type="NCBI Taxonomy" id="3020898"/>
    <lineage>
        <taxon>Bacteria</taxon>
        <taxon>Pseudomonadati</taxon>
        <taxon>Nitrospirota</taxon>
        <taxon>Nitrospiria</taxon>
        <taxon>Nitrospirales</taxon>
        <taxon>Nitrospiraceae</taxon>
        <taxon>Candidatus Nitronereus</taxon>
    </lineage>
</organism>
<feature type="compositionally biased region" description="Polar residues" evidence="1">
    <location>
        <begin position="10"/>
        <end position="24"/>
    </location>
</feature>
<accession>A0ABU3K626</accession>
<gene>
    <name evidence="2" type="ORF">PPG34_05695</name>
</gene>
<comment type="caution">
    <text evidence="2">The sequence shown here is derived from an EMBL/GenBank/DDBJ whole genome shotgun (WGS) entry which is preliminary data.</text>
</comment>
<evidence type="ECO:0000313" key="2">
    <source>
        <dbReference type="EMBL" id="MDT7041836.1"/>
    </source>
</evidence>
<keyword evidence="2" id="KW-0966">Cell projection</keyword>
<dbReference type="RefSeq" id="WP_313832184.1">
    <property type="nucleotide sequence ID" value="NZ_JAQOUE010000001.1"/>
</dbReference>
<name>A0ABU3K626_9BACT</name>
<keyword evidence="2" id="KW-0282">Flagellum</keyword>
<proteinExistence type="predicted"/>
<dbReference type="Proteomes" id="UP001250932">
    <property type="component" value="Unassembled WGS sequence"/>
</dbReference>
<keyword evidence="2" id="KW-0969">Cilium</keyword>
<reference evidence="2 3" key="1">
    <citation type="journal article" date="2023" name="ISME J.">
        <title>Cultivation and genomic characterization of novel and ubiquitous marine nitrite-oxidizing bacteria from the Nitrospirales.</title>
        <authorList>
            <person name="Mueller A.J."/>
            <person name="Daebeler A."/>
            <person name="Herbold C.W."/>
            <person name="Kirkegaard R.H."/>
            <person name="Daims H."/>
        </authorList>
    </citation>
    <scope>NUCLEOTIDE SEQUENCE [LARGE SCALE GENOMIC DNA]</scope>
    <source>
        <strain evidence="2 3">EB</strain>
    </source>
</reference>
<dbReference type="PANTHER" id="PTHR37166:SF1">
    <property type="entry name" value="PROTEIN FLAG"/>
    <property type="match status" value="1"/>
</dbReference>
<sequence>MSMEEVSVIRTHNQTVSHTGKSPTVSPPKSGRSEARGAQVAEAVDVGAKNITSAFPSDKKIELAEVSAAVEDLNHRLELANNTLRFHIDDTTEEIKVQVVDKETGKVVRTIPPEPSLSILAQGEFSGLLSVQG</sequence>
<dbReference type="Pfam" id="PF03646">
    <property type="entry name" value="FlaG"/>
    <property type="match status" value="1"/>
</dbReference>